<evidence type="ECO:0000313" key="1">
    <source>
        <dbReference type="EMBL" id="GMF65684.1"/>
    </source>
</evidence>
<accession>A0A9W7D867</accession>
<organism evidence="1 2">
    <name type="scientific">Phytophthora lilii</name>
    <dbReference type="NCBI Taxonomy" id="2077276"/>
    <lineage>
        <taxon>Eukaryota</taxon>
        <taxon>Sar</taxon>
        <taxon>Stramenopiles</taxon>
        <taxon>Oomycota</taxon>
        <taxon>Peronosporomycetes</taxon>
        <taxon>Peronosporales</taxon>
        <taxon>Peronosporaceae</taxon>
        <taxon>Phytophthora</taxon>
    </lineage>
</organism>
<dbReference type="Proteomes" id="UP001165083">
    <property type="component" value="Unassembled WGS sequence"/>
</dbReference>
<dbReference type="EMBL" id="BSXW01012493">
    <property type="protein sequence ID" value="GMF65684.1"/>
    <property type="molecule type" value="Genomic_DNA"/>
</dbReference>
<evidence type="ECO:0000313" key="2">
    <source>
        <dbReference type="Proteomes" id="UP001165083"/>
    </source>
</evidence>
<comment type="caution">
    <text evidence="1">The sequence shown here is derived from an EMBL/GenBank/DDBJ whole genome shotgun (WGS) entry which is preliminary data.</text>
</comment>
<gene>
    <name evidence="1" type="ORF">Plil01_001830800</name>
</gene>
<sequence length="94" mass="10650">MDFHQDIAAPRLREKKTLLDDAHSSASRRSGFVPVTTAAPNENTKLLNEEDAKLEKETKKYFHTKHLGLAALLGKQELLIPVSFDCFYPLYFAT</sequence>
<reference evidence="1" key="1">
    <citation type="submission" date="2023-04" db="EMBL/GenBank/DDBJ databases">
        <title>Phytophthora lilii NBRC 32176.</title>
        <authorList>
            <person name="Ichikawa N."/>
            <person name="Sato H."/>
            <person name="Tonouchi N."/>
        </authorList>
    </citation>
    <scope>NUCLEOTIDE SEQUENCE</scope>
    <source>
        <strain evidence="1">NBRC 32176</strain>
    </source>
</reference>
<dbReference type="AlphaFoldDB" id="A0A9W7D867"/>
<keyword evidence="2" id="KW-1185">Reference proteome</keyword>
<proteinExistence type="predicted"/>
<name>A0A9W7D867_9STRA</name>
<protein>
    <submittedName>
        <fullName evidence="1">Unnamed protein product</fullName>
    </submittedName>
</protein>